<reference evidence="3 4" key="1">
    <citation type="submission" date="2019-07" db="EMBL/GenBank/DDBJ databases">
        <title>Whole genome shotgun sequence of Pseudonocardia asaccharolytica NBRC 16224.</title>
        <authorList>
            <person name="Hosoyama A."/>
            <person name="Uohara A."/>
            <person name="Ohji S."/>
            <person name="Ichikawa N."/>
        </authorList>
    </citation>
    <scope>NUCLEOTIDE SEQUENCE [LARGE SCALE GENOMIC DNA]</scope>
    <source>
        <strain evidence="3 4">NBRC 16224</strain>
    </source>
</reference>
<dbReference type="EMBL" id="BJVI01000035">
    <property type="protein sequence ID" value="GEL19347.1"/>
    <property type="molecule type" value="Genomic_DNA"/>
</dbReference>
<feature type="domain" description="HNH nuclease" evidence="2">
    <location>
        <begin position="19"/>
        <end position="71"/>
    </location>
</feature>
<dbReference type="AlphaFoldDB" id="A0A511D3V5"/>
<accession>A0A511D3V5</accession>
<gene>
    <name evidence="3" type="ORF">PA7_31840</name>
</gene>
<dbReference type="SMART" id="SM00507">
    <property type="entry name" value="HNHc"/>
    <property type="match status" value="1"/>
</dbReference>
<dbReference type="CDD" id="cd00085">
    <property type="entry name" value="HNHc"/>
    <property type="match status" value="1"/>
</dbReference>
<dbReference type="Proteomes" id="UP000321328">
    <property type="component" value="Unassembled WGS sequence"/>
</dbReference>
<sequence>MSGQWEGRASGRNSAAWKRLRRFILDRDSHRCTWPTDHGPCGAPADQVDHIDRHGGDDPNNLRALCRPHHAIKTSAEGNAERWRHRERRPTRPHPGFLDQQGVGGAPHPATPP</sequence>
<dbReference type="STRING" id="1123024.GCA_000423625_02876"/>
<organism evidence="3 4">
    <name type="scientific">Pseudonocardia asaccharolytica DSM 44247 = NBRC 16224</name>
    <dbReference type="NCBI Taxonomy" id="1123024"/>
    <lineage>
        <taxon>Bacteria</taxon>
        <taxon>Bacillati</taxon>
        <taxon>Actinomycetota</taxon>
        <taxon>Actinomycetes</taxon>
        <taxon>Pseudonocardiales</taxon>
        <taxon>Pseudonocardiaceae</taxon>
        <taxon>Pseudonocardia</taxon>
    </lineage>
</organism>
<feature type="region of interest" description="Disordered" evidence="1">
    <location>
        <begin position="35"/>
        <end position="113"/>
    </location>
</feature>
<feature type="compositionally biased region" description="Basic and acidic residues" evidence="1">
    <location>
        <begin position="47"/>
        <end position="57"/>
    </location>
</feature>
<evidence type="ECO:0000313" key="3">
    <source>
        <dbReference type="EMBL" id="GEL19347.1"/>
    </source>
</evidence>
<protein>
    <recommendedName>
        <fullName evidence="2">HNH nuclease domain-containing protein</fullName>
    </recommendedName>
</protein>
<evidence type="ECO:0000313" key="4">
    <source>
        <dbReference type="Proteomes" id="UP000321328"/>
    </source>
</evidence>
<evidence type="ECO:0000256" key="1">
    <source>
        <dbReference type="SAM" id="MobiDB-lite"/>
    </source>
</evidence>
<comment type="caution">
    <text evidence="3">The sequence shown here is derived from an EMBL/GenBank/DDBJ whole genome shotgun (WGS) entry which is preliminary data.</text>
</comment>
<dbReference type="Gene3D" id="1.10.30.50">
    <property type="match status" value="1"/>
</dbReference>
<keyword evidence="4" id="KW-1185">Reference proteome</keyword>
<proteinExistence type="predicted"/>
<dbReference type="InterPro" id="IPR003615">
    <property type="entry name" value="HNH_nuc"/>
</dbReference>
<evidence type="ECO:0000259" key="2">
    <source>
        <dbReference type="SMART" id="SM00507"/>
    </source>
</evidence>
<name>A0A511D3V5_9PSEU</name>